<dbReference type="RefSeq" id="WP_250428874.1">
    <property type="nucleotide sequence ID" value="NZ_JALPRR010000002.1"/>
</dbReference>
<dbReference type="Proteomes" id="UP001597374">
    <property type="component" value="Unassembled WGS sequence"/>
</dbReference>
<keyword evidence="2" id="KW-1185">Reference proteome</keyword>
<reference evidence="2" key="1">
    <citation type="journal article" date="2019" name="Int. J. Syst. Evol. Microbiol.">
        <title>The Global Catalogue of Microorganisms (GCM) 10K type strain sequencing project: providing services to taxonomists for standard genome sequencing and annotation.</title>
        <authorList>
            <consortium name="The Broad Institute Genomics Platform"/>
            <consortium name="The Broad Institute Genome Sequencing Center for Infectious Disease"/>
            <person name="Wu L."/>
            <person name="Ma J."/>
        </authorList>
    </citation>
    <scope>NUCLEOTIDE SEQUENCE [LARGE SCALE GENOMIC DNA]</scope>
    <source>
        <strain evidence="2">CGMCC 4.1782</strain>
    </source>
</reference>
<sequence>MKFYLLIFFASILCFSCSEEVSPQEPVNASGRVVKNEVSSFMYGTHLLVQGEDSVAFALRSSTINLDNYLHQQVRVTGKTIAGYPVDGGPIYVEVTRVEEKKD</sequence>
<evidence type="ECO:0000313" key="2">
    <source>
        <dbReference type="Proteomes" id="UP001597374"/>
    </source>
</evidence>
<proteinExistence type="predicted"/>
<name>A0ABW5CW94_9BACT</name>
<dbReference type="EMBL" id="JBHUIM010000001">
    <property type="protein sequence ID" value="MFD2245598.1"/>
    <property type="molecule type" value="Genomic_DNA"/>
</dbReference>
<evidence type="ECO:0000313" key="1">
    <source>
        <dbReference type="EMBL" id="MFD2245598.1"/>
    </source>
</evidence>
<comment type="caution">
    <text evidence="1">The sequence shown here is derived from an EMBL/GenBank/DDBJ whole genome shotgun (WGS) entry which is preliminary data.</text>
</comment>
<protein>
    <submittedName>
        <fullName evidence="1">Uncharacterized protein</fullName>
    </submittedName>
</protein>
<organism evidence="1 2">
    <name type="scientific">Pontibacter ruber</name>
    <dbReference type="NCBI Taxonomy" id="1343895"/>
    <lineage>
        <taxon>Bacteria</taxon>
        <taxon>Pseudomonadati</taxon>
        <taxon>Bacteroidota</taxon>
        <taxon>Cytophagia</taxon>
        <taxon>Cytophagales</taxon>
        <taxon>Hymenobacteraceae</taxon>
        <taxon>Pontibacter</taxon>
    </lineage>
</organism>
<gene>
    <name evidence="1" type="ORF">ACFSKP_04980</name>
</gene>
<accession>A0ABW5CW94</accession>